<feature type="region of interest" description="Disordered" evidence="1">
    <location>
        <begin position="571"/>
        <end position="592"/>
    </location>
</feature>
<dbReference type="InterPro" id="IPR000477">
    <property type="entry name" value="RT_dom"/>
</dbReference>
<evidence type="ECO:0000256" key="1">
    <source>
        <dbReference type="SAM" id="MobiDB-lite"/>
    </source>
</evidence>
<dbReference type="EMBL" id="JBJQOH010000008">
    <property type="protein sequence ID" value="KAL3675353.1"/>
    <property type="molecule type" value="Genomic_DNA"/>
</dbReference>
<organism evidence="3 4">
    <name type="scientific">Riccia sorocarpa</name>
    <dbReference type="NCBI Taxonomy" id="122646"/>
    <lineage>
        <taxon>Eukaryota</taxon>
        <taxon>Viridiplantae</taxon>
        <taxon>Streptophyta</taxon>
        <taxon>Embryophyta</taxon>
        <taxon>Marchantiophyta</taxon>
        <taxon>Marchantiopsida</taxon>
        <taxon>Marchantiidae</taxon>
        <taxon>Marchantiales</taxon>
        <taxon>Ricciaceae</taxon>
        <taxon>Riccia</taxon>
    </lineage>
</organism>
<gene>
    <name evidence="3" type="ORF">R1sor_025301</name>
</gene>
<dbReference type="Pfam" id="PF00078">
    <property type="entry name" value="RVT_1"/>
    <property type="match status" value="1"/>
</dbReference>
<accession>A0ABD3G8S0</accession>
<dbReference type="InterPro" id="IPR043502">
    <property type="entry name" value="DNA/RNA_pol_sf"/>
</dbReference>
<dbReference type="AlphaFoldDB" id="A0ABD3G8S0"/>
<name>A0ABD3G8S0_9MARC</name>
<evidence type="ECO:0000313" key="4">
    <source>
        <dbReference type="Proteomes" id="UP001633002"/>
    </source>
</evidence>
<dbReference type="PANTHER" id="PTHR19446">
    <property type="entry name" value="REVERSE TRANSCRIPTASES"/>
    <property type="match status" value="1"/>
</dbReference>
<keyword evidence="4" id="KW-1185">Reference proteome</keyword>
<feature type="domain" description="Reverse transcriptase" evidence="2">
    <location>
        <begin position="71"/>
        <end position="177"/>
    </location>
</feature>
<protein>
    <recommendedName>
        <fullName evidence="2">Reverse transcriptase domain-containing protein</fullName>
    </recommendedName>
</protein>
<reference evidence="3 4" key="1">
    <citation type="submission" date="2024-09" db="EMBL/GenBank/DDBJ databases">
        <title>Chromosome-scale assembly of Riccia sorocarpa.</title>
        <authorList>
            <person name="Paukszto L."/>
        </authorList>
    </citation>
    <scope>NUCLEOTIDE SEQUENCE [LARGE SCALE GENOMIC DNA]</scope>
    <source>
        <strain evidence="3">LP-2024</strain>
        <tissue evidence="3">Aerial parts of the thallus</tissue>
    </source>
</reference>
<dbReference type="Proteomes" id="UP001633002">
    <property type="component" value="Unassembled WGS sequence"/>
</dbReference>
<evidence type="ECO:0000313" key="3">
    <source>
        <dbReference type="EMBL" id="KAL3675353.1"/>
    </source>
</evidence>
<evidence type="ECO:0000259" key="2">
    <source>
        <dbReference type="Pfam" id="PF00078"/>
    </source>
</evidence>
<dbReference type="SUPFAM" id="SSF56672">
    <property type="entry name" value="DNA/RNA polymerases"/>
    <property type="match status" value="1"/>
</dbReference>
<sequence length="624" mass="70804">MLSQEPQTLELAEVVHSMPRNKAPGLDAFNIESVQTIWSFLQYPFSFFIHLFWESHILPELFSQGVIRLLPKHEIQQTLGDYRPITLLSIHYKIIAKLLALRLALILPTAVPQQQSGFVRGRSTLDNIYLLLAVHNRLKAKHQAAAFVQLDLDKVYDRLSHQAIWLILAKLGCGTRFIQLLKGLTIGATATIHSMGIRLLSPNRNNYTSSLHSDQGKSKVHLVRWDLIARPVQQGGLGLVSMEITNRACFARAALHFLIAEEQKQWMTVAEDTLSSTNNLGGRTAMLLNTTSHLPKLSFIGTLQSAWRQISHKLLFTLENAQLPTTLKPYQLISLCLHEPLPTAKRLANSLRQVGLTTTLRIWEFRSQLVLLLPESTSIHTLQETLLRCQCTTSTPLPQNIAWTWEGQSPGLQLANPLQQFKRWMLDTTDTTPQQYSAQRWQIQWTDLAWHQWIAATTSNWHPRDTAWLWRLAFAAFYTGEWAGILHQPQTKCTWCDHDPESIQHLFLTCPRWTDIWSQVKRLLPQSEHLQTGSLLHFLAQTKQRTHTRAAHPWHLEAPLPTSIRTATKATQPSLHHCTSATDSSPQRQRSSAVSVTNSVFSNRSASITVKTVLDSPDSLGDSY</sequence>
<proteinExistence type="predicted"/>
<comment type="caution">
    <text evidence="3">The sequence shown here is derived from an EMBL/GenBank/DDBJ whole genome shotgun (WGS) entry which is preliminary data.</text>
</comment>